<dbReference type="Gene3D" id="1.20.58.340">
    <property type="entry name" value="Magnesium transport protein CorA, transmembrane region"/>
    <property type="match status" value="2"/>
</dbReference>
<proteinExistence type="inferred from homology"/>
<dbReference type="GO" id="GO:0015087">
    <property type="term" value="F:cobalt ion transmembrane transporter activity"/>
    <property type="evidence" value="ECO:0007669"/>
    <property type="project" value="TreeGrafter"/>
</dbReference>
<comment type="subcellular location">
    <subcellularLocation>
        <location evidence="1">Cell membrane</location>
        <topology evidence="1">Multi-pass membrane protein</topology>
    </subcellularLocation>
</comment>
<feature type="transmembrane region" description="Helical" evidence="12">
    <location>
        <begin position="257"/>
        <end position="278"/>
    </location>
</feature>
<evidence type="ECO:0000313" key="14">
    <source>
        <dbReference type="Proteomes" id="UP000321129"/>
    </source>
</evidence>
<evidence type="ECO:0000256" key="12">
    <source>
        <dbReference type="SAM" id="Phobius"/>
    </source>
</evidence>
<keyword evidence="4" id="KW-1003">Cell membrane</keyword>
<sequence length="318" mass="35708">MARLLQIVNGKPVETQGAKARDLSTEDEFSWLHLDGRDEGDKAWLARQSGLPETVRGALIARETRPRTEFVDEGALVNLRGLGATPDDDPDPLTSIRFWAAAGRIMSVSFRTSASLEPVVECFLASEITTPGDLLAEFARDMSERLDPKVGDLGDTIDFCEGRLDAKRAHAVRRRVAKARSEAIAYRRFIVPQLHAVEALATTSAEWVEKDDREHLRAAQDRFARMAEELESVRERSALISEELTDLRAEQLDRRSLLLSIVALIFLPLTFITGLFGMNTRVPWEQDIQGFWIILGVCAAITLSLLGWFARRHWLGER</sequence>
<evidence type="ECO:0000256" key="3">
    <source>
        <dbReference type="ARBA" id="ARBA00022448"/>
    </source>
</evidence>
<dbReference type="Pfam" id="PF01544">
    <property type="entry name" value="CorA"/>
    <property type="match status" value="1"/>
</dbReference>
<keyword evidence="8 12" id="KW-1133">Transmembrane helix</keyword>
<keyword evidence="6 12" id="KW-0812">Transmembrane</keyword>
<dbReference type="InterPro" id="IPR002523">
    <property type="entry name" value="MgTranspt_CorA/ZnTranspt_ZntB"/>
</dbReference>
<comment type="similarity">
    <text evidence="2">Belongs to the CorA metal ion transporter (MIT) (TC 1.A.35) family.</text>
</comment>
<keyword evidence="14" id="KW-1185">Reference proteome</keyword>
<feature type="transmembrane region" description="Helical" evidence="12">
    <location>
        <begin position="290"/>
        <end position="310"/>
    </location>
</feature>
<keyword evidence="10 12" id="KW-0472">Membrane</keyword>
<evidence type="ECO:0000256" key="4">
    <source>
        <dbReference type="ARBA" id="ARBA00022475"/>
    </source>
</evidence>
<evidence type="ECO:0000256" key="6">
    <source>
        <dbReference type="ARBA" id="ARBA00022692"/>
    </source>
</evidence>
<name>A0A5C6UKW2_9SPHN</name>
<dbReference type="GO" id="GO:0050897">
    <property type="term" value="F:cobalt ion binding"/>
    <property type="evidence" value="ECO:0007669"/>
    <property type="project" value="TreeGrafter"/>
</dbReference>
<comment type="caution">
    <text evidence="13">The sequence shown here is derived from an EMBL/GenBank/DDBJ whole genome shotgun (WGS) entry which is preliminary data.</text>
</comment>
<dbReference type="SUPFAM" id="SSF144083">
    <property type="entry name" value="Magnesium transport protein CorA, transmembrane region"/>
    <property type="match status" value="1"/>
</dbReference>
<dbReference type="GO" id="GO:0015095">
    <property type="term" value="F:magnesium ion transmembrane transporter activity"/>
    <property type="evidence" value="ECO:0007669"/>
    <property type="project" value="TreeGrafter"/>
</dbReference>
<evidence type="ECO:0000313" key="13">
    <source>
        <dbReference type="EMBL" id="TXC73792.1"/>
    </source>
</evidence>
<reference evidence="13 14" key="1">
    <citation type="submission" date="2019-08" db="EMBL/GenBank/DDBJ databases">
        <title>Sphingorhabdus soil sp. nov., isolated from arctic soil.</title>
        <authorList>
            <person name="Liu Y."/>
        </authorList>
    </citation>
    <scope>NUCLEOTIDE SEQUENCE [LARGE SCALE GENOMIC DNA]</scope>
    <source>
        <strain evidence="13 14">D-2Q-5-6</strain>
    </source>
</reference>
<keyword evidence="5" id="KW-0997">Cell inner membrane</keyword>
<dbReference type="SUPFAM" id="SSF143865">
    <property type="entry name" value="CorA soluble domain-like"/>
    <property type="match status" value="1"/>
</dbReference>
<evidence type="ECO:0000256" key="1">
    <source>
        <dbReference type="ARBA" id="ARBA00004651"/>
    </source>
</evidence>
<feature type="coiled-coil region" evidence="11">
    <location>
        <begin position="216"/>
        <end position="250"/>
    </location>
</feature>
<dbReference type="GO" id="GO:0005886">
    <property type="term" value="C:plasma membrane"/>
    <property type="evidence" value="ECO:0007669"/>
    <property type="project" value="UniProtKB-SubCell"/>
</dbReference>
<gene>
    <name evidence="13" type="ORF">FSZ31_03415</name>
</gene>
<evidence type="ECO:0000256" key="5">
    <source>
        <dbReference type="ARBA" id="ARBA00022519"/>
    </source>
</evidence>
<dbReference type="GO" id="GO:0000287">
    <property type="term" value="F:magnesium ion binding"/>
    <property type="evidence" value="ECO:0007669"/>
    <property type="project" value="TreeGrafter"/>
</dbReference>
<evidence type="ECO:0000256" key="7">
    <source>
        <dbReference type="ARBA" id="ARBA00022833"/>
    </source>
</evidence>
<dbReference type="PANTHER" id="PTHR46494">
    <property type="entry name" value="CORA FAMILY METAL ION TRANSPORTER (EUROFUNG)"/>
    <property type="match status" value="1"/>
</dbReference>
<dbReference type="Proteomes" id="UP000321129">
    <property type="component" value="Unassembled WGS sequence"/>
</dbReference>
<evidence type="ECO:0000256" key="9">
    <source>
        <dbReference type="ARBA" id="ARBA00023065"/>
    </source>
</evidence>
<keyword evidence="9" id="KW-0406">Ion transport</keyword>
<accession>A0A5C6UKW2</accession>
<organism evidence="13 14">
    <name type="scientific">Flavisphingopyxis soli</name>
    <dbReference type="NCBI Taxonomy" id="2601267"/>
    <lineage>
        <taxon>Bacteria</taxon>
        <taxon>Pseudomonadati</taxon>
        <taxon>Pseudomonadota</taxon>
        <taxon>Alphaproteobacteria</taxon>
        <taxon>Sphingomonadales</taxon>
        <taxon>Sphingopyxidaceae</taxon>
        <taxon>Flavisphingopyxis</taxon>
    </lineage>
</organism>
<dbReference type="InterPro" id="IPR045863">
    <property type="entry name" value="CorA_TM1_TM2"/>
</dbReference>
<dbReference type="EMBL" id="VOPY01000001">
    <property type="protein sequence ID" value="TXC73792.1"/>
    <property type="molecule type" value="Genomic_DNA"/>
</dbReference>
<evidence type="ECO:0000256" key="2">
    <source>
        <dbReference type="ARBA" id="ARBA00009765"/>
    </source>
</evidence>
<keyword evidence="3" id="KW-0813">Transport</keyword>
<evidence type="ECO:0000256" key="11">
    <source>
        <dbReference type="SAM" id="Coils"/>
    </source>
</evidence>
<dbReference type="AlphaFoldDB" id="A0A5C6UKW2"/>
<protein>
    <submittedName>
        <fullName evidence="13">Zinc transporter ZntB</fullName>
    </submittedName>
</protein>
<evidence type="ECO:0000256" key="10">
    <source>
        <dbReference type="ARBA" id="ARBA00023136"/>
    </source>
</evidence>
<keyword evidence="7" id="KW-0862">Zinc</keyword>
<dbReference type="Gene3D" id="3.30.460.20">
    <property type="entry name" value="CorA soluble domain-like"/>
    <property type="match status" value="1"/>
</dbReference>
<evidence type="ECO:0000256" key="8">
    <source>
        <dbReference type="ARBA" id="ARBA00022989"/>
    </source>
</evidence>
<keyword evidence="11" id="KW-0175">Coiled coil</keyword>
<dbReference type="OrthoDB" id="9803484at2"/>
<dbReference type="RefSeq" id="WP_147121629.1">
    <property type="nucleotide sequence ID" value="NZ_VOPY01000001.1"/>
</dbReference>
<dbReference type="InterPro" id="IPR045861">
    <property type="entry name" value="CorA_cytoplasmic_dom"/>
</dbReference>
<dbReference type="PANTHER" id="PTHR46494:SF3">
    <property type="entry name" value="ZINC TRANSPORT PROTEIN ZNTB"/>
    <property type="match status" value="1"/>
</dbReference>